<keyword evidence="3" id="KW-0949">S-adenosyl-L-methionine</keyword>
<evidence type="ECO:0000256" key="3">
    <source>
        <dbReference type="ARBA" id="ARBA00022691"/>
    </source>
</evidence>
<feature type="region of interest" description="Disordered" evidence="4">
    <location>
        <begin position="1"/>
        <end position="25"/>
    </location>
</feature>
<sequence>MSGTDQAHRGDAHGHTISDHGRRIDGHGLMIEDRHDHEAETYDAMARELLATWTDDDYRVDPARIPFPNREHVDYLTAAVDQLRPLAGKRILEVGAGGGSLAVWLAQQGAEVVGIDVSAGILEVARKRAKVNDVAGSTTFVHCPVERFDPRAAGLDHDRYDAIIGNNVVHHFDRHAAMASLCRLLAPGAVAVFCEPVLFAPEWVRSVRNSRLVTRRFPPHTHTPDERSLGEEDFAIMRRWFRHVQWQPFQLLARLQNFVELSDRTWNALESMDRTILRCVPFSRRACRMVVVTLALPREEIR</sequence>
<reference evidence="6 7" key="1">
    <citation type="submission" date="2016-10" db="EMBL/GenBank/DDBJ databases">
        <authorList>
            <person name="de Groot N.N."/>
        </authorList>
    </citation>
    <scope>NUCLEOTIDE SEQUENCE [LARGE SCALE GENOMIC DNA]</scope>
    <source>
        <strain evidence="6 7">DSM 22024</strain>
    </source>
</reference>
<dbReference type="STRING" id="117157.SAMN04489717_3728"/>
<protein>
    <submittedName>
        <fullName evidence="6">2-polyprenyl-3-methyl-5-hydroxy-6-metoxy-1,4-benzoquinol methylase</fullName>
    </submittedName>
</protein>
<dbReference type="SUPFAM" id="SSF53335">
    <property type="entry name" value="S-adenosyl-L-methionine-dependent methyltransferases"/>
    <property type="match status" value="1"/>
</dbReference>
<organism evidence="6 7">
    <name type="scientific">Actinopolymorpha singaporensis</name>
    <dbReference type="NCBI Taxonomy" id="117157"/>
    <lineage>
        <taxon>Bacteria</taxon>
        <taxon>Bacillati</taxon>
        <taxon>Actinomycetota</taxon>
        <taxon>Actinomycetes</taxon>
        <taxon>Propionibacteriales</taxon>
        <taxon>Actinopolymorphaceae</taxon>
        <taxon>Actinopolymorpha</taxon>
    </lineage>
</organism>
<evidence type="ECO:0000259" key="5">
    <source>
        <dbReference type="Pfam" id="PF08241"/>
    </source>
</evidence>
<dbReference type="EMBL" id="LT629732">
    <property type="protein sequence ID" value="SDS74686.1"/>
    <property type="molecule type" value="Genomic_DNA"/>
</dbReference>
<evidence type="ECO:0000313" key="7">
    <source>
        <dbReference type="Proteomes" id="UP000198983"/>
    </source>
</evidence>
<dbReference type="RefSeq" id="WP_092654889.1">
    <property type="nucleotide sequence ID" value="NZ_LT629732.1"/>
</dbReference>
<dbReference type="OrthoDB" id="3469983at2"/>
<evidence type="ECO:0000256" key="4">
    <source>
        <dbReference type="SAM" id="MobiDB-lite"/>
    </source>
</evidence>
<keyword evidence="1 6" id="KW-0489">Methyltransferase</keyword>
<keyword evidence="7" id="KW-1185">Reference proteome</keyword>
<dbReference type="Pfam" id="PF08241">
    <property type="entry name" value="Methyltransf_11"/>
    <property type="match status" value="1"/>
</dbReference>
<evidence type="ECO:0000256" key="1">
    <source>
        <dbReference type="ARBA" id="ARBA00022603"/>
    </source>
</evidence>
<dbReference type="PANTHER" id="PTHR43464">
    <property type="entry name" value="METHYLTRANSFERASE"/>
    <property type="match status" value="1"/>
</dbReference>
<dbReference type="Proteomes" id="UP000198983">
    <property type="component" value="Chromosome I"/>
</dbReference>
<dbReference type="GO" id="GO:0032259">
    <property type="term" value="P:methylation"/>
    <property type="evidence" value="ECO:0007669"/>
    <property type="project" value="UniProtKB-KW"/>
</dbReference>
<dbReference type="InterPro" id="IPR029063">
    <property type="entry name" value="SAM-dependent_MTases_sf"/>
</dbReference>
<dbReference type="PANTHER" id="PTHR43464:SF19">
    <property type="entry name" value="UBIQUINONE BIOSYNTHESIS O-METHYLTRANSFERASE, MITOCHONDRIAL"/>
    <property type="match status" value="1"/>
</dbReference>
<dbReference type="CDD" id="cd02440">
    <property type="entry name" value="AdoMet_MTases"/>
    <property type="match status" value="1"/>
</dbReference>
<dbReference type="Gene3D" id="3.40.50.150">
    <property type="entry name" value="Vaccinia Virus protein VP39"/>
    <property type="match status" value="1"/>
</dbReference>
<dbReference type="AlphaFoldDB" id="A0A1H1UR71"/>
<dbReference type="GO" id="GO:0008757">
    <property type="term" value="F:S-adenosylmethionine-dependent methyltransferase activity"/>
    <property type="evidence" value="ECO:0007669"/>
    <property type="project" value="InterPro"/>
</dbReference>
<keyword evidence="2" id="KW-0808">Transferase</keyword>
<accession>A0A1H1UR71</accession>
<evidence type="ECO:0000256" key="2">
    <source>
        <dbReference type="ARBA" id="ARBA00022679"/>
    </source>
</evidence>
<gene>
    <name evidence="6" type="ORF">SAMN04489717_3728</name>
</gene>
<name>A0A1H1UR71_9ACTN</name>
<dbReference type="InterPro" id="IPR013216">
    <property type="entry name" value="Methyltransf_11"/>
</dbReference>
<evidence type="ECO:0000313" key="6">
    <source>
        <dbReference type="EMBL" id="SDS74686.1"/>
    </source>
</evidence>
<proteinExistence type="predicted"/>
<feature type="domain" description="Methyltransferase type 11" evidence="5">
    <location>
        <begin position="92"/>
        <end position="193"/>
    </location>
</feature>